<sequence>MIAFSSKTGASEGARRRGRTKKAEPPGTTADDLRRVAPEDDEDAAVQAFRTALIDRNLLPPAQDDFHTMRRFLRARGLNIEKAIRMWSDMLQWRIDFGADTIVQDFEFNELDEVLHYYPHGFHGVDKDGRPVYIERLGKVDPNKLLSVTTVERYVKYHVQGIEKVLNEKYPACSIASNSLIDTTTTILDVQGVNWMSVGKLARDVVLRIQKIDSDNYPETLFKLFVVNAGSGFRLLWNTIKGMIDPRTTAKIVVLGEKYQNTLIEFIDMSQLPDFLGGSCTCSDEGGCLRSNKGPWSDPEIMSLVQSAKTSTRSSSNLLAEKKLNRQVAMYKKITMTEDSDSDDVVSPVRAIPQLDKELTSEHEDTPQIRKDENVPCDDSPSQAESCDKLGGGLIDEPTPKTHSLSKFFALVIGVVSKFIMKLLALFSLFFGLKKESGKYVKVGSSDHHRLNTMNQLTRHDDPLLYCTERLQKLEEVQTELNKEPTGISEEKGNIISDSPNCNQSKEHDNLQSTTTESIILLKELQLSCRDSSIGFGIWILILEFYRIPSRSFNISVASDLLNSCYGNDQAIDQPVVNYHASGTYIFVNIVNYLYLTVNNVQSGYYSHQTTNSRAQLTAIMAMHDDEAKPKKTCTILKEAFLLPSKNISLILSVFFISFLASSLYLSGYLLSIYPFLAQLTKNPPPSSSTYYDLLKELIAVELVFFVVALIIGFILRTITIYALAMTYTALRHLTQRGLRRPADGVRGGVRERRPWRGALDRRGRRGVARRRCRVPLPGNAVVAEHNGVGRRARLLRRGGVQEGDEAHGGEEVEWRGDRRRRRCGCGCHCCGLLCGCRRDSSQRLESDRSGMGLRSDGGCGELVLHGGDNGLLLRLQEGARRRRRDS</sequence>
<dbReference type="PROSITE" id="PS50191">
    <property type="entry name" value="CRAL_TRIO"/>
    <property type="match status" value="1"/>
</dbReference>
<dbReference type="InterPro" id="IPR036865">
    <property type="entry name" value="CRAL-TRIO_dom_sf"/>
</dbReference>
<evidence type="ECO:0000256" key="4">
    <source>
        <dbReference type="ARBA" id="ARBA00038020"/>
    </source>
</evidence>
<dbReference type="CDD" id="cd00170">
    <property type="entry name" value="SEC14"/>
    <property type="match status" value="1"/>
</dbReference>
<protein>
    <submittedName>
        <fullName evidence="8">Phosphatidylinositol/phosphatidylcholine transfer protein SFH9-like</fullName>
    </submittedName>
</protein>
<dbReference type="AlphaFoldDB" id="A0AAQ3KR32"/>
<feature type="transmembrane region" description="Helical" evidence="6">
    <location>
        <begin position="698"/>
        <end position="731"/>
    </location>
</feature>
<proteinExistence type="inferred from homology"/>
<dbReference type="InterPro" id="IPR001251">
    <property type="entry name" value="CRAL-TRIO_dom"/>
</dbReference>
<dbReference type="InterPro" id="IPR036273">
    <property type="entry name" value="CRAL/TRIO_N_dom_sf"/>
</dbReference>
<name>A0AAQ3KR32_9LILI</name>
<feature type="transmembrane region" description="Helical" evidence="6">
    <location>
        <begin position="650"/>
        <end position="678"/>
    </location>
</feature>
<gene>
    <name evidence="8" type="ORF">Cni_G21583</name>
</gene>
<dbReference type="Proteomes" id="UP001327560">
    <property type="component" value="Chromosome 7"/>
</dbReference>
<evidence type="ECO:0000256" key="6">
    <source>
        <dbReference type="SAM" id="Phobius"/>
    </source>
</evidence>
<feature type="compositionally biased region" description="Basic and acidic residues" evidence="5">
    <location>
        <begin position="356"/>
        <end position="374"/>
    </location>
</feature>
<organism evidence="8 9">
    <name type="scientific">Canna indica</name>
    <name type="common">Indian-shot</name>
    <dbReference type="NCBI Taxonomy" id="4628"/>
    <lineage>
        <taxon>Eukaryota</taxon>
        <taxon>Viridiplantae</taxon>
        <taxon>Streptophyta</taxon>
        <taxon>Embryophyta</taxon>
        <taxon>Tracheophyta</taxon>
        <taxon>Spermatophyta</taxon>
        <taxon>Magnoliopsida</taxon>
        <taxon>Liliopsida</taxon>
        <taxon>Zingiberales</taxon>
        <taxon>Cannaceae</taxon>
        <taxon>Canna</taxon>
    </lineage>
</organism>
<dbReference type="SMART" id="SM00516">
    <property type="entry name" value="SEC14"/>
    <property type="match status" value="1"/>
</dbReference>
<dbReference type="GO" id="GO:0000139">
    <property type="term" value="C:Golgi membrane"/>
    <property type="evidence" value="ECO:0007669"/>
    <property type="project" value="UniProtKB-SubCell"/>
</dbReference>
<dbReference type="Pfam" id="PF00650">
    <property type="entry name" value="CRAL_TRIO"/>
    <property type="match status" value="1"/>
</dbReference>
<comment type="subcellular location">
    <subcellularLocation>
        <location evidence="1">Cell membrane</location>
        <topology evidence="1">Peripheral membrane protein</topology>
    </subcellularLocation>
    <subcellularLocation>
        <location evidence="2">Golgi apparatus membrane</location>
        <topology evidence="2">Peripheral membrane protein</topology>
    </subcellularLocation>
</comment>
<reference evidence="8 9" key="1">
    <citation type="submission" date="2023-10" db="EMBL/GenBank/DDBJ databases">
        <title>Chromosome-scale genome assembly provides insights into flower coloration mechanisms of Canna indica.</title>
        <authorList>
            <person name="Li C."/>
        </authorList>
    </citation>
    <scope>NUCLEOTIDE SEQUENCE [LARGE SCALE GENOMIC DNA]</scope>
    <source>
        <tissue evidence="8">Flower</tissue>
    </source>
</reference>
<keyword evidence="6" id="KW-1133">Transmembrane helix</keyword>
<evidence type="ECO:0000313" key="9">
    <source>
        <dbReference type="Proteomes" id="UP001327560"/>
    </source>
</evidence>
<evidence type="ECO:0000313" key="8">
    <source>
        <dbReference type="EMBL" id="WOL12815.1"/>
    </source>
</evidence>
<keyword evidence="3" id="KW-0333">Golgi apparatus</keyword>
<evidence type="ECO:0000256" key="2">
    <source>
        <dbReference type="ARBA" id="ARBA00004395"/>
    </source>
</evidence>
<dbReference type="InterPro" id="IPR051026">
    <property type="entry name" value="PI/PC_transfer"/>
</dbReference>
<keyword evidence="6" id="KW-0812">Transmembrane</keyword>
<comment type="similarity">
    <text evidence="4">Belongs to the SFH family.</text>
</comment>
<feature type="region of interest" description="Disordered" evidence="5">
    <location>
        <begin position="479"/>
        <end position="508"/>
    </location>
</feature>
<dbReference type="EMBL" id="CP136896">
    <property type="protein sequence ID" value="WOL12815.1"/>
    <property type="molecule type" value="Genomic_DNA"/>
</dbReference>
<feature type="region of interest" description="Disordered" evidence="5">
    <location>
        <begin position="356"/>
        <end position="383"/>
    </location>
</feature>
<dbReference type="PANTHER" id="PTHR45657:SF43">
    <property type="entry name" value="PHOSPHATIDYLINOSITOL_PHOSPHATIDYLCHOLINE TRANSFER PROTEIN SFH9"/>
    <property type="match status" value="1"/>
</dbReference>
<evidence type="ECO:0000256" key="3">
    <source>
        <dbReference type="ARBA" id="ARBA00023034"/>
    </source>
</evidence>
<evidence type="ECO:0000256" key="5">
    <source>
        <dbReference type="SAM" id="MobiDB-lite"/>
    </source>
</evidence>
<dbReference type="PANTHER" id="PTHR45657">
    <property type="entry name" value="CRAL-TRIO DOMAIN-CONTAINING PROTEIN YKL091C-RELATED"/>
    <property type="match status" value="1"/>
</dbReference>
<dbReference type="SUPFAM" id="SSF52087">
    <property type="entry name" value="CRAL/TRIO domain"/>
    <property type="match status" value="1"/>
</dbReference>
<evidence type="ECO:0000259" key="7">
    <source>
        <dbReference type="PROSITE" id="PS50191"/>
    </source>
</evidence>
<accession>A0AAQ3KR32</accession>
<feature type="transmembrane region" description="Helical" evidence="6">
    <location>
        <begin position="408"/>
        <end position="433"/>
    </location>
</feature>
<keyword evidence="6" id="KW-0472">Membrane</keyword>
<feature type="region of interest" description="Disordered" evidence="5">
    <location>
        <begin position="1"/>
        <end position="38"/>
    </location>
</feature>
<dbReference type="Gene3D" id="3.40.525.10">
    <property type="entry name" value="CRAL-TRIO lipid binding domain"/>
    <property type="match status" value="1"/>
</dbReference>
<keyword evidence="9" id="KW-1185">Reference proteome</keyword>
<evidence type="ECO:0000256" key="1">
    <source>
        <dbReference type="ARBA" id="ARBA00004202"/>
    </source>
</evidence>
<dbReference type="Gene3D" id="1.10.8.20">
    <property type="entry name" value="N-terminal domain of phosphatidylinositol transfer protein sec14p"/>
    <property type="match status" value="1"/>
</dbReference>
<dbReference type="SUPFAM" id="SSF46938">
    <property type="entry name" value="CRAL/TRIO N-terminal domain"/>
    <property type="match status" value="1"/>
</dbReference>
<dbReference type="GO" id="GO:0005886">
    <property type="term" value="C:plasma membrane"/>
    <property type="evidence" value="ECO:0007669"/>
    <property type="project" value="UniProtKB-SubCell"/>
</dbReference>
<feature type="domain" description="CRAL-TRIO" evidence="7">
    <location>
        <begin position="110"/>
        <end position="284"/>
    </location>
</feature>